<dbReference type="SUPFAM" id="SSF52091">
    <property type="entry name" value="SpoIIaa-like"/>
    <property type="match status" value="1"/>
</dbReference>
<dbReference type="InterPro" id="IPR036513">
    <property type="entry name" value="STAS_dom_sf"/>
</dbReference>
<feature type="region of interest" description="Disordered" evidence="5">
    <location>
        <begin position="1"/>
        <end position="90"/>
    </location>
</feature>
<dbReference type="PROSITE" id="PS50801">
    <property type="entry name" value="STAS"/>
    <property type="match status" value="1"/>
</dbReference>
<dbReference type="InterPro" id="IPR011547">
    <property type="entry name" value="SLC26A/SulP_dom"/>
</dbReference>
<keyword evidence="9" id="KW-1185">Reference proteome</keyword>
<keyword evidence="2 6" id="KW-0812">Transmembrane</keyword>
<dbReference type="EMBL" id="MU251645">
    <property type="protein sequence ID" value="KAG9230768.1"/>
    <property type="molecule type" value="Genomic_DNA"/>
</dbReference>
<organism evidence="8 9">
    <name type="scientific">Amylocarpus encephaloides</name>
    <dbReference type="NCBI Taxonomy" id="45428"/>
    <lineage>
        <taxon>Eukaryota</taxon>
        <taxon>Fungi</taxon>
        <taxon>Dikarya</taxon>
        <taxon>Ascomycota</taxon>
        <taxon>Pezizomycotina</taxon>
        <taxon>Leotiomycetes</taxon>
        <taxon>Helotiales</taxon>
        <taxon>Helotiales incertae sedis</taxon>
        <taxon>Amylocarpus</taxon>
    </lineage>
</organism>
<feature type="region of interest" description="Disordered" evidence="5">
    <location>
        <begin position="126"/>
        <end position="163"/>
    </location>
</feature>
<dbReference type="PANTHER" id="PTHR11814">
    <property type="entry name" value="SULFATE TRANSPORTER"/>
    <property type="match status" value="1"/>
</dbReference>
<feature type="transmembrane region" description="Helical" evidence="6">
    <location>
        <begin position="625"/>
        <end position="653"/>
    </location>
</feature>
<evidence type="ECO:0000256" key="4">
    <source>
        <dbReference type="ARBA" id="ARBA00023136"/>
    </source>
</evidence>
<proteinExistence type="predicted"/>
<feature type="transmembrane region" description="Helical" evidence="6">
    <location>
        <begin position="207"/>
        <end position="224"/>
    </location>
</feature>
<evidence type="ECO:0000256" key="1">
    <source>
        <dbReference type="ARBA" id="ARBA00004141"/>
    </source>
</evidence>
<feature type="compositionally biased region" description="Polar residues" evidence="5">
    <location>
        <begin position="137"/>
        <end position="147"/>
    </location>
</feature>
<keyword evidence="4 6" id="KW-0472">Membrane</keyword>
<evidence type="ECO:0000313" key="8">
    <source>
        <dbReference type="EMBL" id="KAG9230768.1"/>
    </source>
</evidence>
<feature type="transmembrane region" description="Helical" evidence="6">
    <location>
        <begin position="345"/>
        <end position="364"/>
    </location>
</feature>
<comment type="subcellular location">
    <subcellularLocation>
        <location evidence="1">Membrane</location>
        <topology evidence="1">Multi-pass membrane protein</topology>
    </subcellularLocation>
</comment>
<evidence type="ECO:0000256" key="3">
    <source>
        <dbReference type="ARBA" id="ARBA00022989"/>
    </source>
</evidence>
<accession>A0A9P7YBC4</accession>
<dbReference type="FunFam" id="3.30.750.24:FF:000036">
    <property type="entry name" value="Putative sulfate transporter YPR003C"/>
    <property type="match status" value="1"/>
</dbReference>
<feature type="transmembrane region" description="Helical" evidence="6">
    <location>
        <begin position="398"/>
        <end position="416"/>
    </location>
</feature>
<gene>
    <name evidence="8" type="ORF">BJ875DRAFT_143165</name>
</gene>
<protein>
    <submittedName>
        <fullName evidence="8">Sulfate transporter family-domain-containing protein</fullName>
    </submittedName>
</protein>
<dbReference type="InterPro" id="IPR002645">
    <property type="entry name" value="STAS_dom"/>
</dbReference>
<dbReference type="AlphaFoldDB" id="A0A9P7YBC4"/>
<feature type="compositionally biased region" description="Polar residues" evidence="5">
    <location>
        <begin position="61"/>
        <end position="72"/>
    </location>
</feature>
<reference evidence="8" key="1">
    <citation type="journal article" date="2021" name="IMA Fungus">
        <title>Genomic characterization of three marine fungi, including Emericellopsis atlantica sp. nov. with signatures of a generalist lifestyle and marine biomass degradation.</title>
        <authorList>
            <person name="Hagestad O.C."/>
            <person name="Hou L."/>
            <person name="Andersen J.H."/>
            <person name="Hansen E.H."/>
            <person name="Altermark B."/>
            <person name="Li C."/>
            <person name="Kuhnert E."/>
            <person name="Cox R.J."/>
            <person name="Crous P.W."/>
            <person name="Spatafora J.W."/>
            <person name="Lail K."/>
            <person name="Amirebrahimi M."/>
            <person name="Lipzen A."/>
            <person name="Pangilinan J."/>
            <person name="Andreopoulos W."/>
            <person name="Hayes R.D."/>
            <person name="Ng V."/>
            <person name="Grigoriev I.V."/>
            <person name="Jackson S.A."/>
            <person name="Sutton T.D.S."/>
            <person name="Dobson A.D.W."/>
            <person name="Rama T."/>
        </authorList>
    </citation>
    <scope>NUCLEOTIDE SEQUENCE</scope>
    <source>
        <strain evidence="8">TRa018bII</strain>
    </source>
</reference>
<sequence length="834" mass="89723">MSTSRRSNSMDSTRAPSITSASQNHAPITPSGLREAHTLSHSPDRERVKETRDGNGFGDNTALSSSNPSPLTYPTYPETDPAAEDDDLDGDAHRFGGLNRVVGEATSLLRKPFEFVTNAAHTGPCNHGTFSPRVESRTGSARSSNEFSLGGSLPRTGSEMGGGSSNRIGSLLEGIGMKNGSGTGKKKMSTTQYLAERHGVKNTTTMYVTYYIPFFAWIQQYKWIHLRGDLVAALTMASFYLPMALSYASNLAHVPPINGLYSFVFNPLIYAILGSCPQMVVGPEAAGSLLVGSVVRSSIDNSDTPEFDDLMHARVAGVVTGMAGAVIFIAGLTRLGFLDSVLSRPFLRGFISAIGFVIVVDQLIPELGLADLAEKVGGVSHGSSIDKIGFLISNADKASGITAAVAGVSFLIIMAFRESKKRLQPRYPAVAYIPDRFCVVVLSAILTWQLRWDRYGLEILGEVKSSSGSTFPFHWPFQVEHMKHVREAMGTSFLIALLGFFESSVAAKSLGGGGKDGIQGIALSPNRELVALGVANLVGGCFSALPAFGGYGRSKVNASTGGKTPMSSIFLSLITIICVMYLLPAFYFLPKAVLSSMITVVAWSLIEEAPHDIAFFIRIQGYTELGLMAIIFFATIFYSLTLGIAIGVGLSLLSVIKHSTRPRIQILGRIPGTNKFENAEDNPDKLEFIEGCLIVKIPEPLTFANTGDLKNRLRRLELYGTTGAHPALPRVRSEEHNKNVIFDIHGVTGLDGSGTQVLEEIVRGYRERGVRVIFSRGPTEGSPIYELFRRSGILDICGGKDHFVANVGEALRLTEVEQGDEYSYGSLAGNEGGG</sequence>
<dbReference type="Pfam" id="PF00916">
    <property type="entry name" value="Sulfate_transp"/>
    <property type="match status" value="1"/>
</dbReference>
<keyword evidence="3 6" id="KW-1133">Transmembrane helix</keyword>
<feature type="compositionally biased region" description="Basic and acidic residues" evidence="5">
    <location>
        <begin position="34"/>
        <end position="53"/>
    </location>
</feature>
<feature type="transmembrane region" description="Helical" evidence="6">
    <location>
        <begin position="311"/>
        <end position="333"/>
    </location>
</feature>
<dbReference type="Pfam" id="PF01740">
    <property type="entry name" value="STAS"/>
    <property type="match status" value="1"/>
</dbReference>
<dbReference type="InterPro" id="IPR001902">
    <property type="entry name" value="SLC26A/SulP_fam"/>
</dbReference>
<evidence type="ECO:0000256" key="2">
    <source>
        <dbReference type="ARBA" id="ARBA00022692"/>
    </source>
</evidence>
<dbReference type="Proteomes" id="UP000824998">
    <property type="component" value="Unassembled WGS sequence"/>
</dbReference>
<dbReference type="OrthoDB" id="427213at2759"/>
<evidence type="ECO:0000259" key="7">
    <source>
        <dbReference type="PROSITE" id="PS50801"/>
    </source>
</evidence>
<evidence type="ECO:0000313" key="9">
    <source>
        <dbReference type="Proteomes" id="UP000824998"/>
    </source>
</evidence>
<feature type="transmembrane region" description="Helical" evidence="6">
    <location>
        <begin position="569"/>
        <end position="589"/>
    </location>
</feature>
<feature type="transmembrane region" description="Helical" evidence="6">
    <location>
        <begin position="230"/>
        <end position="248"/>
    </location>
</feature>
<comment type="caution">
    <text evidence="8">The sequence shown here is derived from an EMBL/GenBank/DDBJ whole genome shotgun (WGS) entry which is preliminary data.</text>
</comment>
<feature type="transmembrane region" description="Helical" evidence="6">
    <location>
        <begin position="260"/>
        <end position="280"/>
    </location>
</feature>
<feature type="domain" description="STAS" evidence="7">
    <location>
        <begin position="682"/>
        <end position="814"/>
    </location>
</feature>
<feature type="transmembrane region" description="Helical" evidence="6">
    <location>
        <begin position="529"/>
        <end position="548"/>
    </location>
</feature>
<feature type="compositionally biased region" description="Polar residues" evidence="5">
    <location>
        <begin position="1"/>
        <end position="26"/>
    </location>
</feature>
<dbReference type="GO" id="GO:0055085">
    <property type="term" value="P:transmembrane transport"/>
    <property type="evidence" value="ECO:0007669"/>
    <property type="project" value="InterPro"/>
</dbReference>
<dbReference type="CDD" id="cd07042">
    <property type="entry name" value="STAS_SulP_like_sulfate_transporter"/>
    <property type="match status" value="1"/>
</dbReference>
<dbReference type="Gene3D" id="3.30.750.24">
    <property type="entry name" value="STAS domain"/>
    <property type="match status" value="1"/>
</dbReference>
<evidence type="ECO:0000256" key="6">
    <source>
        <dbReference type="SAM" id="Phobius"/>
    </source>
</evidence>
<dbReference type="GO" id="GO:0016020">
    <property type="term" value="C:membrane"/>
    <property type="evidence" value="ECO:0007669"/>
    <property type="project" value="UniProtKB-SubCell"/>
</dbReference>
<name>A0A9P7YBC4_9HELO</name>
<evidence type="ECO:0000256" key="5">
    <source>
        <dbReference type="SAM" id="MobiDB-lite"/>
    </source>
</evidence>